<dbReference type="EMBL" id="MU004181">
    <property type="protein sequence ID" value="KAF2501993.1"/>
    <property type="molecule type" value="Genomic_DNA"/>
</dbReference>
<evidence type="ECO:0000313" key="2">
    <source>
        <dbReference type="EMBL" id="KAF2501993.1"/>
    </source>
</evidence>
<evidence type="ECO:0000256" key="1">
    <source>
        <dbReference type="SAM" id="MobiDB-lite"/>
    </source>
</evidence>
<protein>
    <recommendedName>
        <fullName evidence="4">Zn(2)-C6 fungal-type domain-containing protein</fullName>
    </recommendedName>
</protein>
<feature type="compositionally biased region" description="Basic and acidic residues" evidence="1">
    <location>
        <begin position="27"/>
        <end position="52"/>
    </location>
</feature>
<accession>A0A6A6RE39</accession>
<sequence>MPGTNLHTLGLRAAIWARFKGKIHRISTKDQDHPPGKGNDGGRGHCRYDGDGGGRGAAGGAADEQGAGGDVLIWGWERREGGRAQGALRTSRRMSKGLAAKGGALVITAALEAPALHPLPTPSTRDTTHIEVALRAALARPVDSIPQASAKPLRHRVVFALPVHAATSFNTGELTLVTSSKYQFAMPPKRKRGLGDDIPEKDATDKMENHESAEASDTSGSPLTDYESDVASGTVSAQSVNNNAQDGHATVVSRSTSAGNQLGTPATLRCLSCRHKKARCVQTGEERCDNCNKWDNECDLTKVRKEPIYVCGCGAVLTVSHESSNNKSSHKDCAPPLYHPGIRVGHYTCRCGKERAADRTRPPVEHKECLPHLTMTMSPAKFFARYYGDLVSQVSSQSTPVPSEREGDDDVMESLPVAHENAVDYTTRQNRSPYDSSPDFSQYGSDVSLGGLPGPSQQRKNMTPLRQTADGLKQTADGSWEAQRPSEGGGSRTLGPEPRGALTYLSGESVDQTAYTDDSTNTGKGTPLTEAQTSTNAPPCSTPLPSAIASNSTPLGQYDLRASALRYIWHLRGMSGAPPYHTNAGATIAPSYFVLPNTNTNDASRPWAPGPTGDGNSSLINGARGDEIEAAGDDLTVDVDRPRALQSRAHVRGNAQLRSEGGQMGISGDGHGILSTSAGIASQAMPQTDSVEDRGIASTANTTPPLLDDSTHQLHSFKSHGHAEQAQRAAETALVLQWYKKP</sequence>
<name>A0A6A6RE39_9PEZI</name>
<gene>
    <name evidence="2" type="ORF">BU16DRAFT_532421</name>
</gene>
<feature type="compositionally biased region" description="Polar residues" evidence="1">
    <location>
        <begin position="509"/>
        <end position="539"/>
    </location>
</feature>
<dbReference type="AlphaFoldDB" id="A0A6A6RE39"/>
<feature type="compositionally biased region" description="Polar residues" evidence="1">
    <location>
        <begin position="455"/>
        <end position="466"/>
    </location>
</feature>
<feature type="region of interest" description="Disordered" evidence="1">
    <location>
        <begin position="187"/>
        <end position="245"/>
    </location>
</feature>
<proteinExistence type="predicted"/>
<evidence type="ECO:0008006" key="4">
    <source>
        <dbReference type="Google" id="ProtNLM"/>
    </source>
</evidence>
<feature type="region of interest" description="Disordered" evidence="1">
    <location>
        <begin position="420"/>
        <end position="553"/>
    </location>
</feature>
<reference evidence="2" key="1">
    <citation type="journal article" date="2020" name="Stud. Mycol.">
        <title>101 Dothideomycetes genomes: a test case for predicting lifestyles and emergence of pathogens.</title>
        <authorList>
            <person name="Haridas S."/>
            <person name="Albert R."/>
            <person name="Binder M."/>
            <person name="Bloem J."/>
            <person name="Labutti K."/>
            <person name="Salamov A."/>
            <person name="Andreopoulos B."/>
            <person name="Baker S."/>
            <person name="Barry K."/>
            <person name="Bills G."/>
            <person name="Bluhm B."/>
            <person name="Cannon C."/>
            <person name="Castanera R."/>
            <person name="Culley D."/>
            <person name="Daum C."/>
            <person name="Ezra D."/>
            <person name="Gonzalez J."/>
            <person name="Henrissat B."/>
            <person name="Kuo A."/>
            <person name="Liang C."/>
            <person name="Lipzen A."/>
            <person name="Lutzoni F."/>
            <person name="Magnuson J."/>
            <person name="Mondo S."/>
            <person name="Nolan M."/>
            <person name="Ohm R."/>
            <person name="Pangilinan J."/>
            <person name="Park H.-J."/>
            <person name="Ramirez L."/>
            <person name="Alfaro M."/>
            <person name="Sun H."/>
            <person name="Tritt A."/>
            <person name="Yoshinaga Y."/>
            <person name="Zwiers L.-H."/>
            <person name="Turgeon B."/>
            <person name="Goodwin S."/>
            <person name="Spatafora J."/>
            <person name="Crous P."/>
            <person name="Grigoriev I."/>
        </authorList>
    </citation>
    <scope>NUCLEOTIDE SEQUENCE</scope>
    <source>
        <strain evidence="2">CBS 269.34</strain>
    </source>
</reference>
<feature type="compositionally biased region" description="Polar residues" evidence="1">
    <location>
        <begin position="424"/>
        <end position="445"/>
    </location>
</feature>
<feature type="compositionally biased region" description="Basic and acidic residues" evidence="1">
    <location>
        <begin position="193"/>
        <end position="213"/>
    </location>
</feature>
<evidence type="ECO:0000313" key="3">
    <source>
        <dbReference type="Proteomes" id="UP000799750"/>
    </source>
</evidence>
<feature type="compositionally biased region" description="Polar residues" evidence="1">
    <location>
        <begin position="231"/>
        <end position="245"/>
    </location>
</feature>
<keyword evidence="3" id="KW-1185">Reference proteome</keyword>
<organism evidence="2 3">
    <name type="scientific">Lophium mytilinum</name>
    <dbReference type="NCBI Taxonomy" id="390894"/>
    <lineage>
        <taxon>Eukaryota</taxon>
        <taxon>Fungi</taxon>
        <taxon>Dikarya</taxon>
        <taxon>Ascomycota</taxon>
        <taxon>Pezizomycotina</taxon>
        <taxon>Dothideomycetes</taxon>
        <taxon>Pleosporomycetidae</taxon>
        <taxon>Mytilinidiales</taxon>
        <taxon>Mytilinidiaceae</taxon>
        <taxon>Lophium</taxon>
    </lineage>
</organism>
<dbReference type="Proteomes" id="UP000799750">
    <property type="component" value="Unassembled WGS sequence"/>
</dbReference>
<feature type="region of interest" description="Disordered" evidence="1">
    <location>
        <begin position="26"/>
        <end position="64"/>
    </location>
</feature>